<sequence length="87" mass="9024">MALSGSVSEVPGSQSASAAHTAPGVGPLSAANQPATKADLYAAVDALRADMRELMNEVRKLIQEADRQVTDAERATGGDRDGLDDAW</sequence>
<name>A0A0E4CP30_MYCLN</name>
<accession>A0A0E4CP30</accession>
<feature type="region of interest" description="Disordered" evidence="1">
    <location>
        <begin position="1"/>
        <end position="34"/>
    </location>
</feature>
<dbReference type="AlphaFoldDB" id="A0A0E4CP30"/>
<proteinExistence type="predicted"/>
<gene>
    <name evidence="2" type="ORF">BN1232_03532</name>
</gene>
<feature type="region of interest" description="Disordered" evidence="1">
    <location>
        <begin position="64"/>
        <end position="87"/>
    </location>
</feature>
<protein>
    <submittedName>
        <fullName evidence="2">Uncharacterized protein</fullName>
    </submittedName>
</protein>
<evidence type="ECO:0000313" key="3">
    <source>
        <dbReference type="Proteomes" id="UP000199251"/>
    </source>
</evidence>
<organism evidence="2 3">
    <name type="scientific">Mycobacterium lentiflavum</name>
    <dbReference type="NCBI Taxonomy" id="141349"/>
    <lineage>
        <taxon>Bacteria</taxon>
        <taxon>Bacillati</taxon>
        <taxon>Actinomycetota</taxon>
        <taxon>Actinomycetes</taxon>
        <taxon>Mycobacteriales</taxon>
        <taxon>Mycobacteriaceae</taxon>
        <taxon>Mycobacterium</taxon>
        <taxon>Mycobacterium simiae complex</taxon>
    </lineage>
</organism>
<evidence type="ECO:0000256" key="1">
    <source>
        <dbReference type="SAM" id="MobiDB-lite"/>
    </source>
</evidence>
<reference evidence="2 3" key="1">
    <citation type="submission" date="2015-03" db="EMBL/GenBank/DDBJ databases">
        <authorList>
            <person name="Urmite Genomes"/>
        </authorList>
    </citation>
    <scope>NUCLEOTIDE SEQUENCE [LARGE SCALE GENOMIC DNA]</scope>
    <source>
        <strain evidence="2 3">CSUR P1491</strain>
    </source>
</reference>
<evidence type="ECO:0000313" key="2">
    <source>
        <dbReference type="EMBL" id="CQD16350.1"/>
    </source>
</evidence>
<dbReference type="STRING" id="141349.BN1232_03532"/>
<dbReference type="Proteomes" id="UP000199251">
    <property type="component" value="Unassembled WGS sequence"/>
</dbReference>
<dbReference type="EMBL" id="CTEE01000001">
    <property type="protein sequence ID" value="CQD16350.1"/>
    <property type="molecule type" value="Genomic_DNA"/>
</dbReference>
<feature type="compositionally biased region" description="Polar residues" evidence="1">
    <location>
        <begin position="1"/>
        <end position="18"/>
    </location>
</feature>